<accession>A0ABV8UYZ6</accession>
<feature type="transmembrane region" description="Helical" evidence="1">
    <location>
        <begin position="81"/>
        <end position="99"/>
    </location>
</feature>
<reference evidence="3" key="1">
    <citation type="journal article" date="2019" name="Int. J. Syst. Evol. Microbiol.">
        <title>The Global Catalogue of Microorganisms (GCM) 10K type strain sequencing project: providing services to taxonomists for standard genome sequencing and annotation.</title>
        <authorList>
            <consortium name="The Broad Institute Genomics Platform"/>
            <consortium name="The Broad Institute Genome Sequencing Center for Infectious Disease"/>
            <person name="Wu L."/>
            <person name="Ma J."/>
        </authorList>
    </citation>
    <scope>NUCLEOTIDE SEQUENCE [LARGE SCALE GENOMIC DNA]</scope>
    <source>
        <strain evidence="3">CCUG 50353</strain>
    </source>
</reference>
<keyword evidence="1" id="KW-0812">Transmembrane</keyword>
<feature type="transmembrane region" description="Helical" evidence="1">
    <location>
        <begin position="12"/>
        <end position="31"/>
    </location>
</feature>
<keyword evidence="3" id="KW-1185">Reference proteome</keyword>
<evidence type="ECO:0000256" key="1">
    <source>
        <dbReference type="SAM" id="Phobius"/>
    </source>
</evidence>
<feature type="transmembrane region" description="Helical" evidence="1">
    <location>
        <begin position="51"/>
        <end position="69"/>
    </location>
</feature>
<protein>
    <submittedName>
        <fullName evidence="2">Uncharacterized protein</fullName>
    </submittedName>
</protein>
<evidence type="ECO:0000313" key="3">
    <source>
        <dbReference type="Proteomes" id="UP001595733"/>
    </source>
</evidence>
<keyword evidence="1" id="KW-1133">Transmembrane helix</keyword>
<keyword evidence="1" id="KW-0472">Membrane</keyword>
<dbReference type="RefSeq" id="WP_378142204.1">
    <property type="nucleotide sequence ID" value="NZ_JBHSEF010000023.1"/>
</dbReference>
<evidence type="ECO:0000313" key="2">
    <source>
        <dbReference type="EMBL" id="MFC4355663.1"/>
    </source>
</evidence>
<sequence length="114" mass="13235">MQKSYVFQMLGYLLTALTLFSLVPLIFPFLGEAIQTISAEAYLFLYVDMTIFYWVLLSLLCALPAWYVLSNLIGMKTKPGYVLGAQFLICSVLITIYYFNRHYLDELWISSLYE</sequence>
<proteinExistence type="predicted"/>
<name>A0ABV8UYZ6_9BACL</name>
<dbReference type="EMBL" id="JBHSEF010000023">
    <property type="protein sequence ID" value="MFC4355663.1"/>
    <property type="molecule type" value="Genomic_DNA"/>
</dbReference>
<organism evidence="2 3">
    <name type="scientific">Chryseomicrobium palamuruense</name>
    <dbReference type="NCBI Taxonomy" id="682973"/>
    <lineage>
        <taxon>Bacteria</taxon>
        <taxon>Bacillati</taxon>
        <taxon>Bacillota</taxon>
        <taxon>Bacilli</taxon>
        <taxon>Bacillales</taxon>
        <taxon>Caryophanaceae</taxon>
        <taxon>Chryseomicrobium</taxon>
    </lineage>
</organism>
<dbReference type="Proteomes" id="UP001595733">
    <property type="component" value="Unassembled WGS sequence"/>
</dbReference>
<comment type="caution">
    <text evidence="2">The sequence shown here is derived from an EMBL/GenBank/DDBJ whole genome shotgun (WGS) entry which is preliminary data.</text>
</comment>
<gene>
    <name evidence="2" type="ORF">ACFO0S_11430</name>
</gene>